<sequence>MNFCEEEAILYELLFYQTANMVILPEFCFILHKIRKILPKISMILPKNCYNFSSLQ</sequence>
<dbReference type="HOGENOM" id="CLU_3004517_0_0_9"/>
<organism evidence="1 2">
    <name type="scientific">Bacillus infantis NRRL B-14911</name>
    <dbReference type="NCBI Taxonomy" id="1367477"/>
    <lineage>
        <taxon>Bacteria</taxon>
        <taxon>Bacillati</taxon>
        <taxon>Bacillota</taxon>
        <taxon>Bacilli</taxon>
        <taxon>Bacillales</taxon>
        <taxon>Bacillaceae</taxon>
        <taxon>Bacillus</taxon>
    </lineage>
</organism>
<protein>
    <submittedName>
        <fullName evidence="1">Uncharacterized protein</fullName>
    </submittedName>
</protein>
<dbReference type="EMBL" id="CP006643">
    <property type="protein sequence ID" value="AGX03310.1"/>
    <property type="molecule type" value="Genomic_DNA"/>
</dbReference>
<dbReference type="Proteomes" id="UP000017805">
    <property type="component" value="Chromosome"/>
</dbReference>
<dbReference type="AlphaFoldDB" id="U5L7B7"/>
<gene>
    <name evidence="1" type="ORF">N288_06895</name>
</gene>
<name>U5L7B7_9BACI</name>
<evidence type="ECO:0000313" key="1">
    <source>
        <dbReference type="EMBL" id="AGX03310.1"/>
    </source>
</evidence>
<evidence type="ECO:0000313" key="2">
    <source>
        <dbReference type="Proteomes" id="UP000017805"/>
    </source>
</evidence>
<keyword evidence="2" id="KW-1185">Reference proteome</keyword>
<dbReference type="KEGG" id="bif:N288_06895"/>
<reference evidence="1 2" key="1">
    <citation type="submission" date="2013-07" db="EMBL/GenBank/DDBJ databases">
        <title>Complete genome sequence of Bacillus infantis NRRL B-14911 that has potential to induce cardiac disease by antigenic mimicry.</title>
        <authorList>
            <person name="Massilamany C."/>
            <person name="Smith T.P.L."/>
            <person name="Loy J.D."/>
            <person name="Barletta R."/>
            <person name="Reddy J."/>
        </authorList>
    </citation>
    <scope>NUCLEOTIDE SEQUENCE [LARGE SCALE GENOMIC DNA]</scope>
    <source>
        <strain evidence="1 2">NRRL B-14911</strain>
    </source>
</reference>
<accession>U5L7B7</accession>
<proteinExistence type="predicted"/>